<name>A0A0E9TV92_ANGAN</name>
<organism evidence="1">
    <name type="scientific">Anguilla anguilla</name>
    <name type="common">European freshwater eel</name>
    <name type="synonym">Muraena anguilla</name>
    <dbReference type="NCBI Taxonomy" id="7936"/>
    <lineage>
        <taxon>Eukaryota</taxon>
        <taxon>Metazoa</taxon>
        <taxon>Chordata</taxon>
        <taxon>Craniata</taxon>
        <taxon>Vertebrata</taxon>
        <taxon>Euteleostomi</taxon>
        <taxon>Actinopterygii</taxon>
        <taxon>Neopterygii</taxon>
        <taxon>Teleostei</taxon>
        <taxon>Anguilliformes</taxon>
        <taxon>Anguillidae</taxon>
        <taxon>Anguilla</taxon>
    </lineage>
</organism>
<dbReference type="AlphaFoldDB" id="A0A0E9TV92"/>
<protein>
    <submittedName>
        <fullName evidence="1">Uncharacterized protein</fullName>
    </submittedName>
</protein>
<sequence>MDSGIVVRSEDQTSSSRSLSQRNLLSIIHLKKRSA</sequence>
<dbReference type="EMBL" id="GBXM01051091">
    <property type="protein sequence ID" value="JAH57486.1"/>
    <property type="molecule type" value="Transcribed_RNA"/>
</dbReference>
<reference evidence="1" key="2">
    <citation type="journal article" date="2015" name="Fish Shellfish Immunol.">
        <title>Early steps in the European eel (Anguilla anguilla)-Vibrio vulnificus interaction in the gills: Role of the RtxA13 toxin.</title>
        <authorList>
            <person name="Callol A."/>
            <person name="Pajuelo D."/>
            <person name="Ebbesson L."/>
            <person name="Teles M."/>
            <person name="MacKenzie S."/>
            <person name="Amaro C."/>
        </authorList>
    </citation>
    <scope>NUCLEOTIDE SEQUENCE</scope>
</reference>
<evidence type="ECO:0000313" key="1">
    <source>
        <dbReference type="EMBL" id="JAH57486.1"/>
    </source>
</evidence>
<reference evidence="1" key="1">
    <citation type="submission" date="2014-11" db="EMBL/GenBank/DDBJ databases">
        <authorList>
            <person name="Amaro Gonzalez C."/>
        </authorList>
    </citation>
    <scope>NUCLEOTIDE SEQUENCE</scope>
</reference>
<accession>A0A0E9TV92</accession>
<proteinExistence type="predicted"/>